<dbReference type="SUPFAM" id="SSF53098">
    <property type="entry name" value="Ribonuclease H-like"/>
    <property type="match status" value="1"/>
</dbReference>
<dbReference type="InterPro" id="IPR013520">
    <property type="entry name" value="Ribonucl_H"/>
</dbReference>
<dbReference type="NCBIfam" id="TIGR00573">
    <property type="entry name" value="dnaq"/>
    <property type="match status" value="1"/>
</dbReference>
<dbReference type="InterPro" id="IPR036420">
    <property type="entry name" value="BRCT_dom_sf"/>
</dbReference>
<name>A0A6N2QVI3_9ACTO</name>
<keyword evidence="3" id="KW-0808">Transferase</keyword>
<dbReference type="FunFam" id="3.30.420.10:FF:000045">
    <property type="entry name" value="3'-5' exonuclease DinG"/>
    <property type="match status" value="1"/>
</dbReference>
<dbReference type="PANTHER" id="PTHR30231:SF41">
    <property type="entry name" value="DNA POLYMERASE III SUBUNIT EPSILON"/>
    <property type="match status" value="1"/>
</dbReference>
<dbReference type="Pfam" id="PF00929">
    <property type="entry name" value="RNase_T"/>
    <property type="match status" value="1"/>
</dbReference>
<keyword evidence="1" id="KW-0378">Hydrolase</keyword>
<dbReference type="PANTHER" id="PTHR30231">
    <property type="entry name" value="DNA POLYMERASE III SUBUNIT EPSILON"/>
    <property type="match status" value="1"/>
</dbReference>
<dbReference type="SMART" id="SM00479">
    <property type="entry name" value="EXOIII"/>
    <property type="match status" value="1"/>
</dbReference>
<reference evidence="3" key="1">
    <citation type="submission" date="2019-11" db="EMBL/GenBank/DDBJ databases">
        <authorList>
            <person name="Feng L."/>
        </authorList>
    </citation>
    <scope>NUCLEOTIDE SEQUENCE</scope>
    <source>
        <strain evidence="3">AodontolyticusLFYP35</strain>
    </source>
</reference>
<dbReference type="PROSITE" id="PS50172">
    <property type="entry name" value="BRCT"/>
    <property type="match status" value="1"/>
</dbReference>
<organism evidence="3">
    <name type="scientific">Schaalia odontolytica</name>
    <dbReference type="NCBI Taxonomy" id="1660"/>
    <lineage>
        <taxon>Bacteria</taxon>
        <taxon>Bacillati</taxon>
        <taxon>Actinomycetota</taxon>
        <taxon>Actinomycetes</taxon>
        <taxon>Actinomycetales</taxon>
        <taxon>Actinomycetaceae</taxon>
        <taxon>Schaalia</taxon>
    </lineage>
</organism>
<feature type="domain" description="BRCT" evidence="2">
    <location>
        <begin position="222"/>
        <end position="313"/>
    </location>
</feature>
<gene>
    <name evidence="3" type="primary">polC_1</name>
    <name evidence="3" type="ORF">AOLFYP35_00035</name>
</gene>
<dbReference type="GO" id="GO:0003887">
    <property type="term" value="F:DNA-directed DNA polymerase activity"/>
    <property type="evidence" value="ECO:0007669"/>
    <property type="project" value="UniProtKB-EC"/>
</dbReference>
<dbReference type="Gene3D" id="3.30.420.10">
    <property type="entry name" value="Ribonuclease H-like superfamily/Ribonuclease H"/>
    <property type="match status" value="1"/>
</dbReference>
<dbReference type="Gene3D" id="3.40.50.10190">
    <property type="entry name" value="BRCT domain"/>
    <property type="match status" value="1"/>
</dbReference>
<dbReference type="EMBL" id="CACRSM010000001">
    <property type="protein sequence ID" value="VYS72504.1"/>
    <property type="molecule type" value="Genomic_DNA"/>
</dbReference>
<keyword evidence="3" id="KW-0548">Nucleotidyltransferase</keyword>
<dbReference type="CDD" id="cd17748">
    <property type="entry name" value="BRCT_DNA_ligase_like"/>
    <property type="match status" value="1"/>
</dbReference>
<dbReference type="SUPFAM" id="SSF52113">
    <property type="entry name" value="BRCT domain"/>
    <property type="match status" value="1"/>
</dbReference>
<accession>A0A6N2QVI3</accession>
<dbReference type="InterPro" id="IPR001357">
    <property type="entry name" value="BRCT_dom"/>
</dbReference>
<evidence type="ECO:0000259" key="2">
    <source>
        <dbReference type="PROSITE" id="PS50172"/>
    </source>
</evidence>
<dbReference type="AlphaFoldDB" id="A0A6N2QVI3"/>
<dbReference type="GO" id="GO:0003677">
    <property type="term" value="F:DNA binding"/>
    <property type="evidence" value="ECO:0007669"/>
    <property type="project" value="InterPro"/>
</dbReference>
<evidence type="ECO:0000256" key="1">
    <source>
        <dbReference type="ARBA" id="ARBA00022839"/>
    </source>
</evidence>
<keyword evidence="1" id="KW-0540">Nuclease</keyword>
<dbReference type="EC" id="2.7.7.7" evidence="3"/>
<dbReference type="GO" id="GO:0045004">
    <property type="term" value="P:DNA replication proofreading"/>
    <property type="evidence" value="ECO:0007669"/>
    <property type="project" value="TreeGrafter"/>
</dbReference>
<sequence>MSHGRIRRPEGGANLYSLPTSFVAVDTETTGLDFDLCNIIEISAVKVENGQIVDSFKSLIKVDEKLPPFIVHLTGITDEMLVDAPSLNEVISDFDAFVGDSILLAHNASFDMNFLYTAYERALGKPLRNDYVDTLRVARRALPQLQHRTLPDLCEAFEVINEGEHRAYGDALATVQCYLRMREIVIESFGDEATYASSFMRGTCSGSHLKAKDIVATADDIDEGNPLFGMRCVFTGAMTSMVRADAMLALKNVGGEPQDSVRKDTDYLVVGNDGYSSAIQSAPGKIKKAQANQLKGLPIQIISEDTFLAMLEG</sequence>
<protein>
    <submittedName>
        <fullName evidence="3">DNA polymerase III PolC-type</fullName>
        <ecNumber evidence="3">2.7.7.7</ecNumber>
    </submittedName>
</protein>
<keyword evidence="1" id="KW-0269">Exonuclease</keyword>
<dbReference type="InterPro" id="IPR036397">
    <property type="entry name" value="RNaseH_sf"/>
</dbReference>
<dbReference type="InterPro" id="IPR006054">
    <property type="entry name" value="DnaQ"/>
</dbReference>
<proteinExistence type="predicted"/>
<dbReference type="GO" id="GO:0005829">
    <property type="term" value="C:cytosol"/>
    <property type="evidence" value="ECO:0007669"/>
    <property type="project" value="TreeGrafter"/>
</dbReference>
<evidence type="ECO:0000313" key="3">
    <source>
        <dbReference type="EMBL" id="VYS72504.1"/>
    </source>
</evidence>
<dbReference type="CDD" id="cd06127">
    <property type="entry name" value="DEDDh"/>
    <property type="match status" value="1"/>
</dbReference>
<dbReference type="GO" id="GO:0008408">
    <property type="term" value="F:3'-5' exonuclease activity"/>
    <property type="evidence" value="ECO:0007669"/>
    <property type="project" value="TreeGrafter"/>
</dbReference>
<dbReference type="InterPro" id="IPR012337">
    <property type="entry name" value="RNaseH-like_sf"/>
</dbReference>